<gene>
    <name evidence="9" type="ORF">DFQ10_10812</name>
</gene>
<evidence type="ECO:0000256" key="3">
    <source>
        <dbReference type="ARBA" id="ARBA00022692"/>
    </source>
</evidence>
<dbReference type="PANTHER" id="PTHR43731">
    <property type="entry name" value="RHOMBOID PROTEASE"/>
    <property type="match status" value="1"/>
</dbReference>
<name>A0A3D9H192_9FLAO</name>
<evidence type="ECO:0000256" key="4">
    <source>
        <dbReference type="ARBA" id="ARBA00022801"/>
    </source>
</evidence>
<dbReference type="InterPro" id="IPR035952">
    <property type="entry name" value="Rhomboid-like_sf"/>
</dbReference>
<keyword evidence="10" id="KW-1185">Reference proteome</keyword>
<dbReference type="InterPro" id="IPR022764">
    <property type="entry name" value="Peptidase_S54_rhomboid_dom"/>
</dbReference>
<dbReference type="InterPro" id="IPR050925">
    <property type="entry name" value="Rhomboid_protease_S54"/>
</dbReference>
<dbReference type="SUPFAM" id="SSF144091">
    <property type="entry name" value="Rhomboid-like"/>
    <property type="match status" value="1"/>
</dbReference>
<keyword evidence="4" id="KW-0378">Hydrolase</keyword>
<evidence type="ECO:0000256" key="5">
    <source>
        <dbReference type="ARBA" id="ARBA00022989"/>
    </source>
</evidence>
<feature type="transmembrane region" description="Helical" evidence="7">
    <location>
        <begin position="56"/>
        <end position="76"/>
    </location>
</feature>
<organism evidence="9 10">
    <name type="scientific">Winogradskyella eximia</name>
    <dbReference type="NCBI Taxonomy" id="262006"/>
    <lineage>
        <taxon>Bacteria</taxon>
        <taxon>Pseudomonadati</taxon>
        <taxon>Bacteroidota</taxon>
        <taxon>Flavobacteriia</taxon>
        <taxon>Flavobacteriales</taxon>
        <taxon>Flavobacteriaceae</taxon>
        <taxon>Winogradskyella</taxon>
    </lineage>
</organism>
<reference evidence="9 10" key="1">
    <citation type="submission" date="2018-07" db="EMBL/GenBank/DDBJ databases">
        <title>Genomic Encyclopedia of Type Strains, Phase III (KMG-III): the genomes of soil and plant-associated and newly described type strains.</title>
        <authorList>
            <person name="Whitman W."/>
        </authorList>
    </citation>
    <scope>NUCLEOTIDE SEQUENCE [LARGE SCALE GENOMIC DNA]</scope>
    <source>
        <strain evidence="9 10">CECT 7946</strain>
    </source>
</reference>
<evidence type="ECO:0000313" key="10">
    <source>
        <dbReference type="Proteomes" id="UP000256980"/>
    </source>
</evidence>
<protein>
    <submittedName>
        <fullName evidence="9">Rhomboid family protein</fullName>
    </submittedName>
</protein>
<evidence type="ECO:0000256" key="1">
    <source>
        <dbReference type="ARBA" id="ARBA00004141"/>
    </source>
</evidence>
<feature type="transmembrane region" description="Helical" evidence="7">
    <location>
        <begin position="88"/>
        <end position="106"/>
    </location>
</feature>
<dbReference type="Gene3D" id="1.20.1540.10">
    <property type="entry name" value="Rhomboid-like"/>
    <property type="match status" value="1"/>
</dbReference>
<dbReference type="PANTHER" id="PTHR43731:SF14">
    <property type="entry name" value="PRESENILIN-ASSOCIATED RHOMBOID-LIKE PROTEIN, MITOCHONDRIAL"/>
    <property type="match status" value="1"/>
</dbReference>
<dbReference type="EMBL" id="QRDV01000008">
    <property type="protein sequence ID" value="RED42606.1"/>
    <property type="molecule type" value="Genomic_DNA"/>
</dbReference>
<feature type="transmembrane region" description="Helical" evidence="7">
    <location>
        <begin position="6"/>
        <end position="28"/>
    </location>
</feature>
<evidence type="ECO:0000313" key="9">
    <source>
        <dbReference type="EMBL" id="RED42606.1"/>
    </source>
</evidence>
<dbReference type="GO" id="GO:0004252">
    <property type="term" value="F:serine-type endopeptidase activity"/>
    <property type="evidence" value="ECO:0007669"/>
    <property type="project" value="InterPro"/>
</dbReference>
<feature type="transmembrane region" description="Helical" evidence="7">
    <location>
        <begin position="111"/>
        <end position="132"/>
    </location>
</feature>
<dbReference type="GO" id="GO:0016020">
    <property type="term" value="C:membrane"/>
    <property type="evidence" value="ECO:0007669"/>
    <property type="project" value="UniProtKB-SubCell"/>
</dbReference>
<keyword evidence="5 7" id="KW-1133">Transmembrane helix</keyword>
<feature type="transmembrane region" description="Helical" evidence="7">
    <location>
        <begin position="199"/>
        <end position="216"/>
    </location>
</feature>
<proteinExistence type="inferred from homology"/>
<dbReference type="Proteomes" id="UP000256980">
    <property type="component" value="Unassembled WGS sequence"/>
</dbReference>
<comment type="similarity">
    <text evidence="2">Belongs to the peptidase S54 family.</text>
</comment>
<evidence type="ECO:0000256" key="7">
    <source>
        <dbReference type="SAM" id="Phobius"/>
    </source>
</evidence>
<evidence type="ECO:0000256" key="2">
    <source>
        <dbReference type="ARBA" id="ARBA00009045"/>
    </source>
</evidence>
<dbReference type="AlphaFoldDB" id="A0A3D9H192"/>
<dbReference type="Pfam" id="PF01694">
    <property type="entry name" value="Rhomboid"/>
    <property type="match status" value="1"/>
</dbReference>
<evidence type="ECO:0000256" key="6">
    <source>
        <dbReference type="ARBA" id="ARBA00023136"/>
    </source>
</evidence>
<feature type="transmembrane region" description="Helical" evidence="7">
    <location>
        <begin position="138"/>
        <end position="162"/>
    </location>
</feature>
<feature type="domain" description="Peptidase S54 rhomboid" evidence="8">
    <location>
        <begin position="47"/>
        <end position="191"/>
    </location>
</feature>
<keyword evidence="3 7" id="KW-0812">Transmembrane</keyword>
<feature type="transmembrane region" description="Helical" evidence="7">
    <location>
        <begin position="174"/>
        <end position="193"/>
    </location>
</feature>
<accession>A0A3D9H192</accession>
<comment type="caution">
    <text evidence="9">The sequence shown here is derived from an EMBL/GenBank/DDBJ whole genome shotgun (WGS) entry which is preliminary data.</text>
</comment>
<keyword evidence="6 7" id="KW-0472">Membrane</keyword>
<sequence length="222" mass="24782">MDFMDNLDISIVTIVIIVANVIMSFKGFDNRGFFEKFKFNVGSIRRGEQIRMLSSGFLHADVTHLLFNMFTLYFFADAVILKLGSFNFVIIYFASLIFGNLLSLYFHKDDYWYSAIGASGAVTGILYAAILLNPGMSLYMFFIPIPIPGYVFGIGYLLYSIYGMKKQIGNIGHDAHFGGAVGGYVVTLIMTPSLFKTDLGYIGLLAIPIIILFVLYKTGKLK</sequence>
<evidence type="ECO:0000259" key="8">
    <source>
        <dbReference type="Pfam" id="PF01694"/>
    </source>
</evidence>
<comment type="subcellular location">
    <subcellularLocation>
        <location evidence="1">Membrane</location>
        <topology evidence="1">Multi-pass membrane protein</topology>
    </subcellularLocation>
</comment>